<name>A0A812WJ22_9DINO</name>
<dbReference type="PROSITE" id="PS50878">
    <property type="entry name" value="RT_POL"/>
    <property type="match status" value="1"/>
</dbReference>
<organism evidence="2 3">
    <name type="scientific">Symbiodinium necroappetens</name>
    <dbReference type="NCBI Taxonomy" id="1628268"/>
    <lineage>
        <taxon>Eukaryota</taxon>
        <taxon>Sar</taxon>
        <taxon>Alveolata</taxon>
        <taxon>Dinophyceae</taxon>
        <taxon>Suessiales</taxon>
        <taxon>Symbiodiniaceae</taxon>
        <taxon>Symbiodinium</taxon>
    </lineage>
</organism>
<proteinExistence type="predicted"/>
<dbReference type="AlphaFoldDB" id="A0A812WJ22"/>
<sequence>ATLPEGQRAGSSLPQGCPAAPMGLTVLLKYPAMHLRRLLRDRVEQVIYLDDRNIVVTSARDAETVIQTWNRFSQELGLVENRRKLRVLTKDPAQRRALQNLGIEVHQTAKVLGASFFSNVEDDPELSDRAERTAMQVKRLRLLPIGEKGRELMFRTRIATAAVWGFWFKPWSEQHCAAVDTSARKAVGITTSGARTLWQLLAGHQFDMRFFFRHSSILSFLRAEWYWRQKGITLPGGRWTQQTNADLEGLGFVKTGPWKWRHAEAGDVSWFQGDAKQELRKTGHVIREAWRRGQMRAFLKRMTRHEAVDIQAQGATYREEQVTKTRQLYAKATAEERGVLIAGACSEANYGQKKRGARDGLAHIVQCGLCQAREVPNWEHAAWRCSYFCEGRGHHHDDPWTRRLGWAAPHESLAQAMERLRRLAGIRAELRQRFGFERGRPPEA</sequence>
<feature type="non-terminal residue" evidence="2">
    <location>
        <position position="1"/>
    </location>
</feature>
<evidence type="ECO:0000259" key="1">
    <source>
        <dbReference type="PROSITE" id="PS50878"/>
    </source>
</evidence>
<accession>A0A812WJ22</accession>
<keyword evidence="3" id="KW-1185">Reference proteome</keyword>
<dbReference type="InterPro" id="IPR000477">
    <property type="entry name" value="RT_dom"/>
</dbReference>
<dbReference type="Proteomes" id="UP000601435">
    <property type="component" value="Unassembled WGS sequence"/>
</dbReference>
<feature type="domain" description="Reverse transcriptase" evidence="1">
    <location>
        <begin position="1"/>
        <end position="105"/>
    </location>
</feature>
<dbReference type="EMBL" id="CAJNJA010033461">
    <property type="protein sequence ID" value="CAE7679643.1"/>
    <property type="molecule type" value="Genomic_DNA"/>
</dbReference>
<gene>
    <name evidence="2" type="ORF">SNEC2469_LOCUS19529</name>
</gene>
<evidence type="ECO:0000313" key="3">
    <source>
        <dbReference type="Proteomes" id="UP000601435"/>
    </source>
</evidence>
<reference evidence="2" key="1">
    <citation type="submission" date="2021-02" db="EMBL/GenBank/DDBJ databases">
        <authorList>
            <person name="Dougan E. K."/>
            <person name="Rhodes N."/>
            <person name="Thang M."/>
            <person name="Chan C."/>
        </authorList>
    </citation>
    <scope>NUCLEOTIDE SEQUENCE</scope>
</reference>
<comment type="caution">
    <text evidence="2">The sequence shown here is derived from an EMBL/GenBank/DDBJ whole genome shotgun (WGS) entry which is preliminary data.</text>
</comment>
<protein>
    <recommendedName>
        <fullName evidence="1">Reverse transcriptase domain-containing protein</fullName>
    </recommendedName>
</protein>
<evidence type="ECO:0000313" key="2">
    <source>
        <dbReference type="EMBL" id="CAE7679643.1"/>
    </source>
</evidence>